<keyword evidence="1" id="KW-1133">Transmembrane helix</keyword>
<evidence type="ECO:0000256" key="1">
    <source>
        <dbReference type="SAM" id="Phobius"/>
    </source>
</evidence>
<name>A0A177AJI2_9PEZI</name>
<dbReference type="RefSeq" id="XP_024327491.1">
    <property type="nucleotide sequence ID" value="XM_024464664.1"/>
</dbReference>
<organism evidence="2">
    <name type="scientific">Pseudogymnoascus destructans</name>
    <dbReference type="NCBI Taxonomy" id="655981"/>
    <lineage>
        <taxon>Eukaryota</taxon>
        <taxon>Fungi</taxon>
        <taxon>Dikarya</taxon>
        <taxon>Ascomycota</taxon>
        <taxon>Pezizomycotina</taxon>
        <taxon>Leotiomycetes</taxon>
        <taxon>Thelebolales</taxon>
        <taxon>Thelebolaceae</taxon>
        <taxon>Pseudogymnoascus</taxon>
    </lineage>
</organism>
<dbReference type="Proteomes" id="UP000077154">
    <property type="component" value="Unassembled WGS sequence"/>
</dbReference>
<proteinExistence type="predicted"/>
<dbReference type="PANTHER" id="PTHR39605:SF1">
    <property type="entry name" value="MAJOR FACILITATOR SUPERFAMILY (MFS) PROFILE DOMAIN-CONTAINING PROTEIN"/>
    <property type="match status" value="1"/>
</dbReference>
<keyword evidence="1" id="KW-0812">Transmembrane</keyword>
<protein>
    <submittedName>
        <fullName evidence="2">Uncharacterized protein</fullName>
    </submittedName>
</protein>
<dbReference type="EMBL" id="KV441387">
    <property type="protein sequence ID" value="OAF62218.2"/>
    <property type="molecule type" value="Genomic_DNA"/>
</dbReference>
<sequence length="186" mass="20601">MNSFNLFCYATAGWLVLQATPLIISPRLIVALLSNDIHQPNSLETYFARFLGLTLIPFAILFLFLSGAFPLDGSSSLSEPEDAQTTPYTTPTLLLAGLYHTSISFYTYARYAQRSTSQFSYLLAATVSGLLAALGLWSAMFGNDSHISKRTGADKRTSGWPFKNTVEMKRRKGKGRQEEGIELKEL</sequence>
<dbReference type="VEuPathDB" id="FungiDB:GMDG_00125"/>
<feature type="transmembrane region" description="Helical" evidence="1">
    <location>
        <begin position="12"/>
        <end position="34"/>
    </location>
</feature>
<dbReference type="PANTHER" id="PTHR39605">
    <property type="entry name" value="MAJOR FACILITATOR SUPERFAMILY (MFS) PROFILE DOMAIN-CONTAINING PROTEIN"/>
    <property type="match status" value="1"/>
</dbReference>
<reference evidence="2" key="1">
    <citation type="submission" date="2016-03" db="EMBL/GenBank/DDBJ databases">
        <title>Updated assembly of Pseudogymnoascus destructans, the fungus causing white-nose syndrome of bats.</title>
        <authorList>
            <person name="Palmer J.M."/>
            <person name="Drees K.P."/>
            <person name="Foster J.T."/>
            <person name="Lindner D.L."/>
        </authorList>
    </citation>
    <scope>NUCLEOTIDE SEQUENCE [LARGE SCALE GENOMIC DNA]</scope>
    <source>
        <strain evidence="2">20631-21</strain>
    </source>
</reference>
<gene>
    <name evidence="2" type="ORF">VC83_00978</name>
</gene>
<dbReference type="GeneID" id="36284070"/>
<feature type="transmembrane region" description="Helical" evidence="1">
    <location>
        <begin position="88"/>
        <end position="109"/>
    </location>
</feature>
<accession>A0A177AJI2</accession>
<feature type="transmembrane region" description="Helical" evidence="1">
    <location>
        <begin position="121"/>
        <end position="140"/>
    </location>
</feature>
<keyword evidence="1" id="KW-0472">Membrane</keyword>
<dbReference type="eggNOG" id="ENOG502S7E3">
    <property type="taxonomic scope" value="Eukaryota"/>
</dbReference>
<dbReference type="OrthoDB" id="2550114at2759"/>
<feature type="transmembrane region" description="Helical" evidence="1">
    <location>
        <begin position="46"/>
        <end position="68"/>
    </location>
</feature>
<dbReference type="AlphaFoldDB" id="A0A177AJI2"/>
<evidence type="ECO:0000313" key="2">
    <source>
        <dbReference type="EMBL" id="OAF62218.2"/>
    </source>
</evidence>